<dbReference type="EMBL" id="BAAAWD010000007">
    <property type="protein sequence ID" value="GAA3004650.1"/>
    <property type="molecule type" value="Genomic_DNA"/>
</dbReference>
<feature type="transmembrane region" description="Helical" evidence="6">
    <location>
        <begin position="127"/>
        <end position="145"/>
    </location>
</feature>
<proteinExistence type="predicted"/>
<evidence type="ECO:0000313" key="7">
    <source>
        <dbReference type="EMBL" id="GAA3004650.1"/>
    </source>
</evidence>
<evidence type="ECO:0000256" key="6">
    <source>
        <dbReference type="SAM" id="Phobius"/>
    </source>
</evidence>
<comment type="subcellular location">
    <subcellularLocation>
        <location evidence="1">Cell membrane</location>
        <topology evidence="1">Multi-pass membrane protein</topology>
    </subcellularLocation>
</comment>
<evidence type="ECO:0000256" key="3">
    <source>
        <dbReference type="ARBA" id="ARBA00022692"/>
    </source>
</evidence>
<feature type="transmembrane region" description="Helical" evidence="6">
    <location>
        <begin position="95"/>
        <end position="115"/>
    </location>
</feature>
<keyword evidence="5 6" id="KW-0472">Membrane</keyword>
<keyword evidence="3 6" id="KW-0812">Transmembrane</keyword>
<feature type="transmembrane region" description="Helical" evidence="6">
    <location>
        <begin position="323"/>
        <end position="347"/>
    </location>
</feature>
<feature type="transmembrane region" description="Helical" evidence="6">
    <location>
        <begin position="353"/>
        <end position="374"/>
    </location>
</feature>
<keyword evidence="2" id="KW-1003">Cell membrane</keyword>
<dbReference type="PIRSF" id="PIRSF006060">
    <property type="entry name" value="AA_transporter"/>
    <property type="match status" value="1"/>
</dbReference>
<comment type="caution">
    <text evidence="7">The sequence shown here is derived from an EMBL/GenBank/DDBJ whole genome shotgun (WGS) entry which is preliminary data.</text>
</comment>
<keyword evidence="4 6" id="KW-1133">Transmembrane helix</keyword>
<dbReference type="Gene3D" id="1.20.1740.10">
    <property type="entry name" value="Amino acid/polyamine transporter I"/>
    <property type="match status" value="1"/>
</dbReference>
<accession>A0ABP6KGW5</accession>
<feature type="transmembrane region" description="Helical" evidence="6">
    <location>
        <begin position="269"/>
        <end position="302"/>
    </location>
</feature>
<feature type="transmembrane region" description="Helical" evidence="6">
    <location>
        <begin position="21"/>
        <end position="41"/>
    </location>
</feature>
<feature type="transmembrane region" description="Helical" evidence="6">
    <location>
        <begin position="224"/>
        <end position="249"/>
    </location>
</feature>
<protein>
    <submittedName>
        <fullName evidence="7">L-methionine/branched-chain amino acid transporter</fullName>
    </submittedName>
</protein>
<feature type="transmembrane region" description="Helical" evidence="6">
    <location>
        <begin position="193"/>
        <end position="212"/>
    </location>
</feature>
<dbReference type="InterPro" id="IPR002293">
    <property type="entry name" value="AA/rel_permease1"/>
</dbReference>
<dbReference type="PANTHER" id="PTHR42770">
    <property type="entry name" value="AMINO ACID TRANSPORTER-RELATED"/>
    <property type="match status" value="1"/>
</dbReference>
<feature type="transmembrane region" description="Helical" evidence="6">
    <location>
        <begin position="152"/>
        <end position="173"/>
    </location>
</feature>
<evidence type="ECO:0000256" key="2">
    <source>
        <dbReference type="ARBA" id="ARBA00022475"/>
    </source>
</evidence>
<evidence type="ECO:0000256" key="4">
    <source>
        <dbReference type="ARBA" id="ARBA00022989"/>
    </source>
</evidence>
<keyword evidence="8" id="KW-1185">Reference proteome</keyword>
<feature type="transmembrane region" description="Helical" evidence="6">
    <location>
        <begin position="381"/>
        <end position="403"/>
    </location>
</feature>
<dbReference type="Proteomes" id="UP001499930">
    <property type="component" value="Unassembled WGS sequence"/>
</dbReference>
<organism evidence="7 8">
    <name type="scientific">Streptosporangium longisporum</name>
    <dbReference type="NCBI Taxonomy" id="46187"/>
    <lineage>
        <taxon>Bacteria</taxon>
        <taxon>Bacillati</taxon>
        <taxon>Actinomycetota</taxon>
        <taxon>Actinomycetes</taxon>
        <taxon>Streptosporangiales</taxon>
        <taxon>Streptosporangiaceae</taxon>
        <taxon>Streptosporangium</taxon>
    </lineage>
</organism>
<sequence length="433" mass="44541">MSTTADSSKELHKTLTISRGVGLAVSMIVGSGLLVLPGLAYASVGSAAVFAWVAAAIMVIPLLLVFSKLGSRYPSAGGVIGFMQAAFGRRVASPVAYVLLGATACGGAAMAITGGNYTAVLLGMPDAVFPATLAYLAVVAVLNALGSRLAGGVQTVVTALLVLLIAVVAAVPFVTPGFEMQGSVSLPMNWLDLLPAVGLVFFAFTGWELVASTTEEYHNPRRDLPLVLAASFVVIVVLYVGIATAVQVSLDPNDPMVRQAPVAAVLRQVFGAAAGIAAAVLGALIVFATLMGGTWATSRIIFATARERLLPARLTVCNRVNGAPVAAIVVAVLMFGTVVVLYGAGVLTLDQVFRLSAVNFIIGYAMSALAYGTLFRGPRNWLLVVLACAPVVVLLIGFGWMLLYPLGLLIAGSVVHVLTAEKDPVPVAAPPAD</sequence>
<reference evidence="8" key="1">
    <citation type="journal article" date="2019" name="Int. J. Syst. Evol. Microbiol.">
        <title>The Global Catalogue of Microorganisms (GCM) 10K type strain sequencing project: providing services to taxonomists for standard genome sequencing and annotation.</title>
        <authorList>
            <consortium name="The Broad Institute Genomics Platform"/>
            <consortium name="The Broad Institute Genome Sequencing Center for Infectious Disease"/>
            <person name="Wu L."/>
            <person name="Ma J."/>
        </authorList>
    </citation>
    <scope>NUCLEOTIDE SEQUENCE [LARGE SCALE GENOMIC DNA]</scope>
    <source>
        <strain evidence="8">JCM 3106</strain>
    </source>
</reference>
<gene>
    <name evidence="7" type="primary">yjeH</name>
    <name evidence="7" type="ORF">GCM10017559_27870</name>
</gene>
<evidence type="ECO:0000313" key="8">
    <source>
        <dbReference type="Proteomes" id="UP001499930"/>
    </source>
</evidence>
<evidence type="ECO:0000256" key="5">
    <source>
        <dbReference type="ARBA" id="ARBA00023136"/>
    </source>
</evidence>
<dbReference type="Pfam" id="PF13520">
    <property type="entry name" value="AA_permease_2"/>
    <property type="match status" value="1"/>
</dbReference>
<evidence type="ECO:0000256" key="1">
    <source>
        <dbReference type="ARBA" id="ARBA00004651"/>
    </source>
</evidence>
<dbReference type="RefSeq" id="WP_344893912.1">
    <property type="nucleotide sequence ID" value="NZ_BAAAWD010000007.1"/>
</dbReference>
<name>A0ABP6KGW5_9ACTN</name>
<feature type="transmembrane region" description="Helical" evidence="6">
    <location>
        <begin position="47"/>
        <end position="66"/>
    </location>
</feature>
<dbReference type="PANTHER" id="PTHR42770:SF13">
    <property type="entry name" value="L-METHIONINE_BRANCHED-CHAIN AMINO ACID EXPORTER YJEH"/>
    <property type="match status" value="1"/>
</dbReference>
<dbReference type="InterPro" id="IPR050367">
    <property type="entry name" value="APC_superfamily"/>
</dbReference>